<feature type="compositionally biased region" description="Basic and acidic residues" evidence="1">
    <location>
        <begin position="588"/>
        <end position="597"/>
    </location>
</feature>
<proteinExistence type="predicted"/>
<feature type="region of interest" description="Disordered" evidence="1">
    <location>
        <begin position="570"/>
        <end position="597"/>
    </location>
</feature>
<dbReference type="AlphaFoldDB" id="A0A9P4U054"/>
<sequence>MGSPTTQANPLPLSCPGCGAPTQTVLPDEAGYYTSTRRGLKKLIKPAKVEEQKVLDAALQKIGKRRAAKLGLQTMAGIENGKYTQDSAPEVPICDRCHHLLHHRTGVSIAHPSLQSISDTINESPHKYNHIYHVLDAADFPLSLLPNLHKTLDAHLRSRGRRTQEYKYKKDKAIDMSFIITRSDLLAPRKEMVDSMMPILLEILRDALGATGENVRLGNVRCVSSKRGWWTKEVKESIWERGGGGWLVGKANVGKSNLFQSVYPKGWHEETPNFDRIRNEARNQPFQLGVESDALSSLEPLVAAKPECHAPSTFDDTLSLLPPAQPESKYPMMPIISELPGTTASPIRIPFGNGKGELIDLPGLSRPTLEPYVKTENAFDIIMKKRVSPERIVMKPSSSVLLGGGLIRITPKTPDQIFMLHAFVPLETHLTSTLKVEAITAGERGMGINSVLKPECRHKIRSAGTFKLITDVTRRYAGALTRKDAVGLNPSRLPFIVYSTDILIEGCGWVEIVAQVRKPKMWDRDALGEMLGETPPEAPFPEVEVFSPEGKFVGQRRTLGAWLLAGPREKKVGERKGRPRVSMGSVRKSREGRGLGM</sequence>
<dbReference type="SUPFAM" id="SSF52540">
    <property type="entry name" value="P-loop containing nucleoside triphosphate hydrolases"/>
    <property type="match status" value="1"/>
</dbReference>
<dbReference type="Gene3D" id="3.40.50.300">
    <property type="entry name" value="P-loop containing nucleotide triphosphate hydrolases"/>
    <property type="match status" value="1"/>
</dbReference>
<dbReference type="InterPro" id="IPR027417">
    <property type="entry name" value="P-loop_NTPase"/>
</dbReference>
<organism evidence="2 3">
    <name type="scientific">Tothia fuscella</name>
    <dbReference type="NCBI Taxonomy" id="1048955"/>
    <lineage>
        <taxon>Eukaryota</taxon>
        <taxon>Fungi</taxon>
        <taxon>Dikarya</taxon>
        <taxon>Ascomycota</taxon>
        <taxon>Pezizomycotina</taxon>
        <taxon>Dothideomycetes</taxon>
        <taxon>Pleosporomycetidae</taxon>
        <taxon>Venturiales</taxon>
        <taxon>Cylindrosympodiaceae</taxon>
        <taxon>Tothia</taxon>
    </lineage>
</organism>
<evidence type="ECO:0000313" key="3">
    <source>
        <dbReference type="Proteomes" id="UP000800235"/>
    </source>
</evidence>
<dbReference type="PANTHER" id="PTHR46434:SF1">
    <property type="entry name" value="GENETIC INTERACTOR OF PROHIBITINS 3, MITOCHONDRIAL"/>
    <property type="match status" value="1"/>
</dbReference>
<dbReference type="Proteomes" id="UP000800235">
    <property type="component" value="Unassembled WGS sequence"/>
</dbReference>
<dbReference type="EMBL" id="MU007022">
    <property type="protein sequence ID" value="KAF2433219.1"/>
    <property type="molecule type" value="Genomic_DNA"/>
</dbReference>
<keyword evidence="3" id="KW-1185">Reference proteome</keyword>
<dbReference type="PANTHER" id="PTHR46434">
    <property type="entry name" value="GENETIC INTERACTOR OF PROHIBITINS 3, MITOCHONDRIAL"/>
    <property type="match status" value="1"/>
</dbReference>
<protein>
    <recommendedName>
        <fullName evidence="4">G domain-containing protein</fullName>
    </recommendedName>
</protein>
<accession>A0A9P4U054</accession>
<gene>
    <name evidence="2" type="ORF">EJ08DRAFT_584174</name>
</gene>
<evidence type="ECO:0000313" key="2">
    <source>
        <dbReference type="EMBL" id="KAF2433219.1"/>
    </source>
</evidence>
<dbReference type="OrthoDB" id="1696305at2759"/>
<name>A0A9P4U054_9PEZI</name>
<comment type="caution">
    <text evidence="2">The sequence shown here is derived from an EMBL/GenBank/DDBJ whole genome shotgun (WGS) entry which is preliminary data.</text>
</comment>
<reference evidence="2" key="1">
    <citation type="journal article" date="2020" name="Stud. Mycol.">
        <title>101 Dothideomycetes genomes: a test case for predicting lifestyles and emergence of pathogens.</title>
        <authorList>
            <person name="Haridas S."/>
            <person name="Albert R."/>
            <person name="Binder M."/>
            <person name="Bloem J."/>
            <person name="Labutti K."/>
            <person name="Salamov A."/>
            <person name="Andreopoulos B."/>
            <person name="Baker S."/>
            <person name="Barry K."/>
            <person name="Bills G."/>
            <person name="Bluhm B."/>
            <person name="Cannon C."/>
            <person name="Castanera R."/>
            <person name="Culley D."/>
            <person name="Daum C."/>
            <person name="Ezra D."/>
            <person name="Gonzalez J."/>
            <person name="Henrissat B."/>
            <person name="Kuo A."/>
            <person name="Liang C."/>
            <person name="Lipzen A."/>
            <person name="Lutzoni F."/>
            <person name="Magnuson J."/>
            <person name="Mondo S."/>
            <person name="Nolan M."/>
            <person name="Ohm R."/>
            <person name="Pangilinan J."/>
            <person name="Park H.-J."/>
            <person name="Ramirez L."/>
            <person name="Alfaro M."/>
            <person name="Sun H."/>
            <person name="Tritt A."/>
            <person name="Yoshinaga Y."/>
            <person name="Zwiers L.-H."/>
            <person name="Turgeon B."/>
            <person name="Goodwin S."/>
            <person name="Spatafora J."/>
            <person name="Crous P."/>
            <person name="Grigoriev I."/>
        </authorList>
    </citation>
    <scope>NUCLEOTIDE SEQUENCE</scope>
    <source>
        <strain evidence="2">CBS 130266</strain>
    </source>
</reference>
<evidence type="ECO:0008006" key="4">
    <source>
        <dbReference type="Google" id="ProtNLM"/>
    </source>
</evidence>
<evidence type="ECO:0000256" key="1">
    <source>
        <dbReference type="SAM" id="MobiDB-lite"/>
    </source>
</evidence>
<dbReference type="InterPro" id="IPR050896">
    <property type="entry name" value="Mito_lipid_metab_GTPase"/>
</dbReference>
<dbReference type="GO" id="GO:0005739">
    <property type="term" value="C:mitochondrion"/>
    <property type="evidence" value="ECO:0007669"/>
    <property type="project" value="TreeGrafter"/>
</dbReference>